<sequence>MINLEMYASYTYTSMAYYFSVMAWLCLAHHFFRRQQGGAECATAISFQNKRGGHISSRTSAGEDCEPGPAGPAQISSDKVDPHLCDFLGPLPQWVEWKHQGKLVTITNLTQDGSTNGKDGSTCLTSTPWELEAKLHPHSRLQHPAVLFLL</sequence>
<protein>
    <submittedName>
        <fullName evidence="1">Uncharacterized protein</fullName>
    </submittedName>
</protein>
<dbReference type="EMBL" id="CM055737">
    <property type="protein sequence ID" value="KAJ8006332.1"/>
    <property type="molecule type" value="Genomic_DNA"/>
</dbReference>
<name>A0ACC2GRQ9_DALPE</name>
<keyword evidence="2" id="KW-1185">Reference proteome</keyword>
<comment type="caution">
    <text evidence="1">The sequence shown here is derived from an EMBL/GenBank/DDBJ whole genome shotgun (WGS) entry which is preliminary data.</text>
</comment>
<evidence type="ECO:0000313" key="1">
    <source>
        <dbReference type="EMBL" id="KAJ8006332.1"/>
    </source>
</evidence>
<gene>
    <name evidence="1" type="ORF">DPEC_G00134140</name>
</gene>
<evidence type="ECO:0000313" key="2">
    <source>
        <dbReference type="Proteomes" id="UP001157502"/>
    </source>
</evidence>
<dbReference type="Proteomes" id="UP001157502">
    <property type="component" value="Chromosome 10"/>
</dbReference>
<proteinExistence type="predicted"/>
<reference evidence="1" key="1">
    <citation type="submission" date="2021-05" db="EMBL/GenBank/DDBJ databases">
        <authorList>
            <person name="Pan Q."/>
            <person name="Jouanno E."/>
            <person name="Zahm M."/>
            <person name="Klopp C."/>
            <person name="Cabau C."/>
            <person name="Louis A."/>
            <person name="Berthelot C."/>
            <person name="Parey E."/>
            <person name="Roest Crollius H."/>
            <person name="Montfort J."/>
            <person name="Robinson-Rechavi M."/>
            <person name="Bouchez O."/>
            <person name="Lampietro C."/>
            <person name="Lopez Roques C."/>
            <person name="Donnadieu C."/>
            <person name="Postlethwait J."/>
            <person name="Bobe J."/>
            <person name="Dillon D."/>
            <person name="Chandos A."/>
            <person name="von Hippel F."/>
            <person name="Guiguen Y."/>
        </authorList>
    </citation>
    <scope>NUCLEOTIDE SEQUENCE</scope>
    <source>
        <strain evidence="1">YG-Jan2019</strain>
    </source>
</reference>
<organism evidence="1 2">
    <name type="scientific">Dallia pectoralis</name>
    <name type="common">Alaska blackfish</name>
    <dbReference type="NCBI Taxonomy" id="75939"/>
    <lineage>
        <taxon>Eukaryota</taxon>
        <taxon>Metazoa</taxon>
        <taxon>Chordata</taxon>
        <taxon>Craniata</taxon>
        <taxon>Vertebrata</taxon>
        <taxon>Euteleostomi</taxon>
        <taxon>Actinopterygii</taxon>
        <taxon>Neopterygii</taxon>
        <taxon>Teleostei</taxon>
        <taxon>Protacanthopterygii</taxon>
        <taxon>Esociformes</taxon>
        <taxon>Umbridae</taxon>
        <taxon>Dallia</taxon>
    </lineage>
</organism>
<accession>A0ACC2GRQ9</accession>